<keyword evidence="2" id="KW-1185">Reference proteome</keyword>
<protein>
    <submittedName>
        <fullName evidence="1">Uncharacterized protein</fullName>
    </submittedName>
</protein>
<gene>
    <name evidence="1" type="ORF">MSG28_010627</name>
</gene>
<sequence>MEGRYAIEIGEYILGIALGFVLPPMLVRSQGTVEEIGADFQLMFYLVAGATSLLFVFIVLSDLGASLDSNFVHSIKKLLTNRNYNLLLLSYGLNGANEDAGRIGLMIVVAGMIGSVICGLVLDKTHKFKETTLAVYAASVIGMIIFTFTLDCGYIGVFGILLTLLYEWMLGEVGDRWSNLTLCAILALGTAVTAAIGSDLRRQAAEQKA</sequence>
<evidence type="ECO:0000313" key="1">
    <source>
        <dbReference type="EMBL" id="KAI8437963.1"/>
    </source>
</evidence>
<name>A0ACC0KNR2_CHOFU</name>
<comment type="caution">
    <text evidence="1">The sequence shown here is derived from an EMBL/GenBank/DDBJ whole genome shotgun (WGS) entry which is preliminary data.</text>
</comment>
<reference evidence="1 2" key="1">
    <citation type="journal article" date="2022" name="Genome Biol. Evol.">
        <title>The Spruce Budworm Genome: Reconstructing the Evolutionary History of Antifreeze Proteins.</title>
        <authorList>
            <person name="Beliveau C."/>
            <person name="Gagne P."/>
            <person name="Picq S."/>
            <person name="Vernygora O."/>
            <person name="Keeling C.I."/>
            <person name="Pinkney K."/>
            <person name="Doucet D."/>
            <person name="Wen F."/>
            <person name="Johnston J.S."/>
            <person name="Maaroufi H."/>
            <person name="Boyle B."/>
            <person name="Laroche J."/>
            <person name="Dewar K."/>
            <person name="Juretic N."/>
            <person name="Blackburn G."/>
            <person name="Nisole A."/>
            <person name="Brunet B."/>
            <person name="Brandao M."/>
            <person name="Lumley L."/>
            <person name="Duan J."/>
            <person name="Quan G."/>
            <person name="Lucarotti C.J."/>
            <person name="Roe A.D."/>
            <person name="Sperling F.A.H."/>
            <person name="Levesque R.C."/>
            <person name="Cusson M."/>
        </authorList>
    </citation>
    <scope>NUCLEOTIDE SEQUENCE [LARGE SCALE GENOMIC DNA]</scope>
    <source>
        <strain evidence="1">Glfc:IPQL:Cfum</strain>
    </source>
</reference>
<evidence type="ECO:0000313" key="2">
    <source>
        <dbReference type="Proteomes" id="UP001064048"/>
    </source>
</evidence>
<accession>A0ACC0KNR2</accession>
<dbReference type="EMBL" id="CM046118">
    <property type="protein sequence ID" value="KAI8437963.1"/>
    <property type="molecule type" value="Genomic_DNA"/>
</dbReference>
<dbReference type="Proteomes" id="UP001064048">
    <property type="component" value="Chromosome 18"/>
</dbReference>
<proteinExistence type="predicted"/>
<organism evidence="1 2">
    <name type="scientific">Choristoneura fumiferana</name>
    <name type="common">Spruce budworm moth</name>
    <name type="synonym">Archips fumiferana</name>
    <dbReference type="NCBI Taxonomy" id="7141"/>
    <lineage>
        <taxon>Eukaryota</taxon>
        <taxon>Metazoa</taxon>
        <taxon>Ecdysozoa</taxon>
        <taxon>Arthropoda</taxon>
        <taxon>Hexapoda</taxon>
        <taxon>Insecta</taxon>
        <taxon>Pterygota</taxon>
        <taxon>Neoptera</taxon>
        <taxon>Endopterygota</taxon>
        <taxon>Lepidoptera</taxon>
        <taxon>Glossata</taxon>
        <taxon>Ditrysia</taxon>
        <taxon>Tortricoidea</taxon>
        <taxon>Tortricidae</taxon>
        <taxon>Tortricinae</taxon>
        <taxon>Choristoneura</taxon>
    </lineage>
</organism>